<organism evidence="4">
    <name type="scientific">Solumvirus sp</name>
    <dbReference type="NCBI Taxonomy" id="2487773"/>
    <lineage>
        <taxon>Viruses</taxon>
        <taxon>Pithoviruses</taxon>
    </lineage>
</organism>
<dbReference type="CDD" id="cd07440">
    <property type="entry name" value="RGS"/>
    <property type="match status" value="1"/>
</dbReference>
<dbReference type="PANTHER" id="PTHR10845:SF192">
    <property type="entry name" value="DOUBLE HIT, ISOFORM B"/>
    <property type="match status" value="1"/>
</dbReference>
<feature type="transmembrane region" description="Helical" evidence="2">
    <location>
        <begin position="106"/>
        <end position="127"/>
    </location>
</feature>
<dbReference type="SUPFAM" id="SSF48097">
    <property type="entry name" value="Regulator of G-protein signaling, RGS"/>
    <property type="match status" value="1"/>
</dbReference>
<sequence>MWIPMLNHSENSTSIILSYNEVNIEFDIDMETMWISIFVFLLSSITSLIATEQAANSYIKEEKFYIRWGWLLVSSSSISIGKWTSFMISTTSLISSGIDLYYDTTLFFTPILITIFCDFISYYLMILTINTKSSFNRDYRLSASMNTTTPTQTTSLESHQNTSTTQSTISTTINISPNPTANLWTKHVTELESKTKMSKIQIFLIITSGIIFTIGTVAMHCIMLYGINVDMTRTFDTNIIIYLSFLVMSTSIFSLFFYFHLRLTKYRGDEVCGGGYTDNYQCCGFTLIVICRILLSIIITIAIQVFHFISLKTFQLTYNSDKISIGLSKSTISKISLFVATSTSFLILIIIIINMRFSRNQINNYLFETQRRNARTRNQIESLSFEKTQALLSINILKVSRCLNAGTSLKSSVREPPGNGAHRSSINNIEGLSPRSVLHHPLLAYYLEAYRDNNNKRESLRNGRDVQIDSGVLLPTIMDDAKIDAQYHITLEQIIDNPITLEIFKDEVLLSRSPENISFIIDVLLYERITDDQFRNKVLQYIIKVYFDPNSPNHINVSSEVVNKILLNHRTADTGYFNEVKTEVLNLIRRNDYTRFLTKSSYILCSHIIKVTSQK</sequence>
<feature type="transmembrane region" description="Helical" evidence="2">
    <location>
        <begin position="335"/>
        <end position="353"/>
    </location>
</feature>
<feature type="domain" description="RGS" evidence="3">
    <location>
        <begin position="490"/>
        <end position="602"/>
    </location>
</feature>
<feature type="region of interest" description="Disordered" evidence="1">
    <location>
        <begin position="147"/>
        <end position="166"/>
    </location>
</feature>
<name>A0A3G5AK97_9VIRU</name>
<feature type="transmembrane region" description="Helical" evidence="2">
    <location>
        <begin position="33"/>
        <end position="52"/>
    </location>
</feature>
<dbReference type="InterPro" id="IPR044926">
    <property type="entry name" value="RGS_subdomain_2"/>
</dbReference>
<accession>A0A3G5AK97</accession>
<keyword evidence="2" id="KW-1133">Transmembrane helix</keyword>
<protein>
    <recommendedName>
        <fullName evidence="3">RGS domain-containing protein</fullName>
    </recommendedName>
</protein>
<dbReference type="InterPro" id="IPR016137">
    <property type="entry name" value="RGS"/>
</dbReference>
<reference evidence="4" key="1">
    <citation type="submission" date="2018-10" db="EMBL/GenBank/DDBJ databases">
        <title>Hidden diversity of soil giant viruses.</title>
        <authorList>
            <person name="Schulz F."/>
            <person name="Alteio L."/>
            <person name="Goudeau D."/>
            <person name="Ryan E.M."/>
            <person name="Malmstrom R.R."/>
            <person name="Blanchard J."/>
            <person name="Woyke T."/>
        </authorList>
    </citation>
    <scope>NUCLEOTIDE SEQUENCE</scope>
    <source>
        <strain evidence="4">SMV1</strain>
    </source>
</reference>
<keyword evidence="2" id="KW-0472">Membrane</keyword>
<dbReference type="PROSITE" id="PS50132">
    <property type="entry name" value="RGS"/>
    <property type="match status" value="1"/>
</dbReference>
<evidence type="ECO:0000256" key="2">
    <source>
        <dbReference type="SAM" id="Phobius"/>
    </source>
</evidence>
<gene>
    <name evidence="4" type="ORF">Solumvirus2_26</name>
</gene>
<dbReference type="SMART" id="SM00315">
    <property type="entry name" value="RGS"/>
    <property type="match status" value="1"/>
</dbReference>
<feature type="transmembrane region" description="Helical" evidence="2">
    <location>
        <begin position="282"/>
        <end position="309"/>
    </location>
</feature>
<dbReference type="PANTHER" id="PTHR10845">
    <property type="entry name" value="REGULATOR OF G PROTEIN SIGNALING"/>
    <property type="match status" value="1"/>
</dbReference>
<dbReference type="Gene3D" id="1.10.167.10">
    <property type="entry name" value="Regulator of G-protein Signalling 4, domain 2"/>
    <property type="match status" value="1"/>
</dbReference>
<dbReference type="Pfam" id="PF00615">
    <property type="entry name" value="RGS"/>
    <property type="match status" value="1"/>
</dbReference>
<proteinExistence type="predicted"/>
<feature type="transmembrane region" description="Helical" evidence="2">
    <location>
        <begin position="64"/>
        <end position="86"/>
    </location>
</feature>
<feature type="transmembrane region" description="Helical" evidence="2">
    <location>
        <begin position="202"/>
        <end position="227"/>
    </location>
</feature>
<evidence type="ECO:0000256" key="1">
    <source>
        <dbReference type="SAM" id="MobiDB-lite"/>
    </source>
</evidence>
<evidence type="ECO:0000313" key="4">
    <source>
        <dbReference type="EMBL" id="AYV86219.1"/>
    </source>
</evidence>
<dbReference type="InterPro" id="IPR036305">
    <property type="entry name" value="RGS_sf"/>
</dbReference>
<feature type="transmembrane region" description="Helical" evidence="2">
    <location>
        <begin position="239"/>
        <end position="261"/>
    </location>
</feature>
<dbReference type="EMBL" id="MK072499">
    <property type="protein sequence ID" value="AYV86219.1"/>
    <property type="molecule type" value="Genomic_DNA"/>
</dbReference>
<evidence type="ECO:0000259" key="3">
    <source>
        <dbReference type="PROSITE" id="PS50132"/>
    </source>
</evidence>
<keyword evidence="2" id="KW-0812">Transmembrane</keyword>